<dbReference type="VEuPathDB" id="TrichDB:TVAGG3_0247720"/>
<sequence>MYHKRPFIGIQISGYFDSLGHFLSVKKEFHSFCDSIRRQQQEVKQQKESIKHLERENKQIRDDLQAEYNERNQQIQKLRKIIANLKQNSQSKEQEVNKVNKLKRKLSSLNETKEELLVHINRDKIATPKLDDIQNEIEELKKTYRPNNCI</sequence>
<evidence type="ECO:0000256" key="1">
    <source>
        <dbReference type="SAM" id="Coils"/>
    </source>
</evidence>
<proteinExistence type="predicted"/>
<evidence type="ECO:0000313" key="2">
    <source>
        <dbReference type="EMBL" id="EAX87443.1"/>
    </source>
</evidence>
<dbReference type="Proteomes" id="UP000001542">
    <property type="component" value="Unassembled WGS sequence"/>
</dbReference>
<protein>
    <submittedName>
        <fullName evidence="2">Uncharacterized protein</fullName>
    </submittedName>
</protein>
<keyword evidence="3" id="KW-1185">Reference proteome</keyword>
<dbReference type="KEGG" id="tva:4745098"/>
<reference evidence="2" key="2">
    <citation type="journal article" date="2007" name="Science">
        <title>Draft genome sequence of the sexually transmitted pathogen Trichomonas vaginalis.</title>
        <authorList>
            <person name="Carlton J.M."/>
            <person name="Hirt R.P."/>
            <person name="Silva J.C."/>
            <person name="Delcher A.L."/>
            <person name="Schatz M."/>
            <person name="Zhao Q."/>
            <person name="Wortman J.R."/>
            <person name="Bidwell S.L."/>
            <person name="Alsmark U.C.M."/>
            <person name="Besteiro S."/>
            <person name="Sicheritz-Ponten T."/>
            <person name="Noel C.J."/>
            <person name="Dacks J.B."/>
            <person name="Foster P.G."/>
            <person name="Simillion C."/>
            <person name="Van de Peer Y."/>
            <person name="Miranda-Saavedra D."/>
            <person name="Barton G.J."/>
            <person name="Westrop G.D."/>
            <person name="Mueller S."/>
            <person name="Dessi D."/>
            <person name="Fiori P.L."/>
            <person name="Ren Q."/>
            <person name="Paulsen I."/>
            <person name="Zhang H."/>
            <person name="Bastida-Corcuera F.D."/>
            <person name="Simoes-Barbosa A."/>
            <person name="Brown M.T."/>
            <person name="Hayes R.D."/>
            <person name="Mukherjee M."/>
            <person name="Okumura C.Y."/>
            <person name="Schneider R."/>
            <person name="Smith A.J."/>
            <person name="Vanacova S."/>
            <person name="Villalvazo M."/>
            <person name="Haas B.J."/>
            <person name="Pertea M."/>
            <person name="Feldblyum T.V."/>
            <person name="Utterback T.R."/>
            <person name="Shu C.L."/>
            <person name="Osoegawa K."/>
            <person name="de Jong P.J."/>
            <person name="Hrdy I."/>
            <person name="Horvathova L."/>
            <person name="Zubacova Z."/>
            <person name="Dolezal P."/>
            <person name="Malik S.B."/>
            <person name="Logsdon J.M. Jr."/>
            <person name="Henze K."/>
            <person name="Gupta A."/>
            <person name="Wang C.C."/>
            <person name="Dunne R.L."/>
            <person name="Upcroft J.A."/>
            <person name="Upcroft P."/>
            <person name="White O."/>
            <person name="Salzberg S.L."/>
            <person name="Tang P."/>
            <person name="Chiu C.-H."/>
            <person name="Lee Y.-S."/>
            <person name="Embley T.M."/>
            <person name="Coombs G.H."/>
            <person name="Mottram J.C."/>
            <person name="Tachezy J."/>
            <person name="Fraser-Liggett C.M."/>
            <person name="Johnson P.J."/>
        </authorList>
    </citation>
    <scope>NUCLEOTIDE SEQUENCE [LARGE SCALE GENOMIC DNA]</scope>
    <source>
        <strain evidence="2">G3</strain>
    </source>
</reference>
<feature type="coiled-coil region" evidence="1">
    <location>
        <begin position="36"/>
        <end position="119"/>
    </location>
</feature>
<reference evidence="2" key="1">
    <citation type="submission" date="2006-10" db="EMBL/GenBank/DDBJ databases">
        <authorList>
            <person name="Amadeo P."/>
            <person name="Zhao Q."/>
            <person name="Wortman J."/>
            <person name="Fraser-Liggett C."/>
            <person name="Carlton J."/>
        </authorList>
    </citation>
    <scope>NUCLEOTIDE SEQUENCE</scope>
    <source>
        <strain evidence="2">G3</strain>
    </source>
</reference>
<accession>A2G5X3</accession>
<dbReference type="EMBL" id="DS114451">
    <property type="protein sequence ID" value="EAX87443.1"/>
    <property type="molecule type" value="Genomic_DNA"/>
</dbReference>
<name>A2G5X3_TRIV3</name>
<dbReference type="InParanoid" id="A2G5X3"/>
<keyword evidence="1" id="KW-0175">Coiled coil</keyword>
<dbReference type="VEuPathDB" id="TrichDB:TVAG_375460"/>
<dbReference type="RefSeq" id="XP_001300373.1">
    <property type="nucleotide sequence ID" value="XM_001300372.1"/>
</dbReference>
<gene>
    <name evidence="2" type="ORF">TVAG_375460</name>
</gene>
<organism evidence="2 3">
    <name type="scientific">Trichomonas vaginalis (strain ATCC PRA-98 / G3)</name>
    <dbReference type="NCBI Taxonomy" id="412133"/>
    <lineage>
        <taxon>Eukaryota</taxon>
        <taxon>Metamonada</taxon>
        <taxon>Parabasalia</taxon>
        <taxon>Trichomonadida</taxon>
        <taxon>Trichomonadidae</taxon>
        <taxon>Trichomonas</taxon>
    </lineage>
</organism>
<evidence type="ECO:0000313" key="3">
    <source>
        <dbReference type="Proteomes" id="UP000001542"/>
    </source>
</evidence>
<dbReference type="SMR" id="A2G5X3"/>
<dbReference type="AlphaFoldDB" id="A2G5X3"/>